<dbReference type="InterPro" id="IPR035069">
    <property type="entry name" value="TTHA1013/TTHA0281-like"/>
</dbReference>
<dbReference type="Proteomes" id="UP000033774">
    <property type="component" value="Unassembled WGS sequence"/>
</dbReference>
<proteinExistence type="predicted"/>
<name>A0A0F3ITH3_9PROT</name>
<dbReference type="SUPFAM" id="SSF47598">
    <property type="entry name" value="Ribbon-helix-helix"/>
    <property type="match status" value="1"/>
</dbReference>
<dbReference type="AlphaFoldDB" id="A0A0F3ITH3"/>
<comment type="caution">
    <text evidence="1">The sequence shown here is derived from an EMBL/GenBank/DDBJ whole genome shotgun (WGS) entry which is preliminary data.</text>
</comment>
<evidence type="ECO:0000313" key="1">
    <source>
        <dbReference type="EMBL" id="KJV09848.1"/>
    </source>
</evidence>
<keyword evidence="2" id="KW-1185">Reference proteome</keyword>
<reference evidence="1 2" key="1">
    <citation type="submission" date="2015-03" db="EMBL/GenBank/DDBJ databases">
        <title>Draft genome sequence of Elstera litoralis.</title>
        <authorList>
            <person name="Rahalkar M.C."/>
            <person name="Dhakephalkar P.K."/>
            <person name="Pore S.D."/>
            <person name="Arora P."/>
            <person name="Kapse N.G."/>
            <person name="Pandit P.S."/>
        </authorList>
    </citation>
    <scope>NUCLEOTIDE SEQUENCE [LARGE SCALE GENOMIC DNA]</scope>
    <source>
        <strain evidence="1 2">Dia-1</strain>
    </source>
</reference>
<dbReference type="SUPFAM" id="SSF143100">
    <property type="entry name" value="TTHA1013/TTHA0281-like"/>
    <property type="match status" value="1"/>
</dbReference>
<dbReference type="OrthoDB" id="5297106at2"/>
<accession>A0A0F3ITH3</accession>
<dbReference type="RefSeq" id="WP_045775522.1">
    <property type="nucleotide sequence ID" value="NZ_LAJY01000201.1"/>
</dbReference>
<dbReference type="InterPro" id="IPR010985">
    <property type="entry name" value="Ribbon_hlx_hlx"/>
</dbReference>
<evidence type="ECO:0000313" key="2">
    <source>
        <dbReference type="Proteomes" id="UP000033774"/>
    </source>
</evidence>
<sequence length="109" mass="12160">MNTLEHRHYVATVEIDEDGGFFHGRVINTRDVLTFQGKTVAELKAAFADTIADYEEWCKERGEPPEKPYSGRLLLRLPPELHCALATAAVKSGQSLNRFVTETLARAAT</sequence>
<dbReference type="Pfam" id="PF05534">
    <property type="entry name" value="HicB"/>
    <property type="match status" value="1"/>
</dbReference>
<dbReference type="InterPro" id="IPR008651">
    <property type="entry name" value="Uncharacterised_HicB"/>
</dbReference>
<organism evidence="1 2">
    <name type="scientific">Elstera litoralis</name>
    <dbReference type="NCBI Taxonomy" id="552518"/>
    <lineage>
        <taxon>Bacteria</taxon>
        <taxon>Pseudomonadati</taxon>
        <taxon>Pseudomonadota</taxon>
        <taxon>Alphaproteobacteria</taxon>
        <taxon>Rhodospirillales</taxon>
        <taxon>Rhodospirillaceae</taxon>
        <taxon>Elstera</taxon>
    </lineage>
</organism>
<dbReference type="GO" id="GO:0006355">
    <property type="term" value="P:regulation of DNA-templated transcription"/>
    <property type="evidence" value="ECO:0007669"/>
    <property type="project" value="InterPro"/>
</dbReference>
<protein>
    <submittedName>
        <fullName evidence="1">HicB</fullName>
    </submittedName>
</protein>
<dbReference type="EMBL" id="LAJY01000201">
    <property type="protein sequence ID" value="KJV09848.1"/>
    <property type="molecule type" value="Genomic_DNA"/>
</dbReference>
<gene>
    <name evidence="1" type="ORF">VZ95_08825</name>
</gene>